<dbReference type="KEGG" id="lkm:EFP84_18815"/>
<dbReference type="Pfam" id="PF20469">
    <property type="entry name" value="OLD-like_TOPRIM"/>
    <property type="match status" value="1"/>
</dbReference>
<dbReference type="SUPFAM" id="SSF52540">
    <property type="entry name" value="P-loop containing nucleoside triphosphate hydrolases"/>
    <property type="match status" value="1"/>
</dbReference>
<reference evidence="3 4" key="1">
    <citation type="submission" date="2018-11" db="EMBL/GenBank/DDBJ databases">
        <title>Complete genome sequence of Leptospira kmetyi isolate LS 001/16 from soil sample associated with a leptospirosis patient in Kelantan.</title>
        <authorList>
            <person name="Muhammad Yusoff F."/>
            <person name="Muhammad Yusoff S."/>
            <person name="Ahmad M.N."/>
            <person name="Yusof N.Y."/>
            <person name="Aziah I."/>
        </authorList>
    </citation>
    <scope>NUCLEOTIDE SEQUENCE [LARGE SCALE GENOMIC DNA]</scope>
    <source>
        <strain evidence="3 4">LS 001/16</strain>
    </source>
</reference>
<proteinExistence type="predicted"/>
<dbReference type="PANTHER" id="PTHR43581:SF4">
    <property type="entry name" value="ATP_GTP PHOSPHATASE"/>
    <property type="match status" value="1"/>
</dbReference>
<dbReference type="InterPro" id="IPR027417">
    <property type="entry name" value="P-loop_NTPase"/>
</dbReference>
<dbReference type="InterPro" id="IPR041685">
    <property type="entry name" value="AAA_GajA/Old/RecF-like"/>
</dbReference>
<keyword evidence="3" id="KW-0378">Hydrolase</keyword>
<keyword evidence="3" id="KW-0540">Nuclease</keyword>
<dbReference type="GO" id="GO:0004519">
    <property type="term" value="F:endonuclease activity"/>
    <property type="evidence" value="ECO:0007669"/>
    <property type="project" value="UniProtKB-KW"/>
</dbReference>
<evidence type="ECO:0000313" key="4">
    <source>
        <dbReference type="Proteomes" id="UP000276407"/>
    </source>
</evidence>
<dbReference type="InterPro" id="IPR051396">
    <property type="entry name" value="Bact_Antivir_Def_Nuclease"/>
</dbReference>
<accession>A0AAD0UTH3</accession>
<dbReference type="CDD" id="cd01026">
    <property type="entry name" value="TOPRIM_OLD"/>
    <property type="match status" value="1"/>
</dbReference>
<dbReference type="AlphaFoldDB" id="A0AAD0UTH3"/>
<protein>
    <submittedName>
        <fullName evidence="3">ATP-dependent endonuclease</fullName>
    </submittedName>
</protein>
<dbReference type="InterPro" id="IPR034139">
    <property type="entry name" value="TOPRIM_OLD"/>
</dbReference>
<dbReference type="Gene3D" id="3.40.50.300">
    <property type="entry name" value="P-loop containing nucleotide triphosphate hydrolases"/>
    <property type="match status" value="1"/>
</dbReference>
<dbReference type="EMBL" id="CP033615">
    <property type="protein sequence ID" value="AYV57694.1"/>
    <property type="molecule type" value="Genomic_DNA"/>
</dbReference>
<dbReference type="Pfam" id="PF13175">
    <property type="entry name" value="AAA_15"/>
    <property type="match status" value="1"/>
</dbReference>
<dbReference type="Proteomes" id="UP000276407">
    <property type="component" value="Chromosome 2"/>
</dbReference>
<evidence type="ECO:0000313" key="3">
    <source>
        <dbReference type="EMBL" id="AYV57694.1"/>
    </source>
</evidence>
<keyword evidence="3" id="KW-0255">Endonuclease</keyword>
<organism evidence="3 4">
    <name type="scientific">Leptospira kmetyi</name>
    <dbReference type="NCBI Taxonomy" id="408139"/>
    <lineage>
        <taxon>Bacteria</taxon>
        <taxon>Pseudomonadati</taxon>
        <taxon>Spirochaetota</taxon>
        <taxon>Spirochaetia</taxon>
        <taxon>Leptospirales</taxon>
        <taxon>Leptospiraceae</taxon>
        <taxon>Leptospira</taxon>
    </lineage>
</organism>
<sequence>MKLVKMELTNIRSYVHSEQNFEKTKVIIGQNDHGKSSILKVLNILFNEIDEDELEFDFLPESVCVQLLPVPKSKSQKDKRITLHLINSKGKKETLYINLKSDYRMYLSTDVNLRNESEEKAKRLFSEMKENNKFILIPAIRDTQSYDFGELLTETMNEYGLSEMVPSKRGGTTSAYRTISKIREEVTRDIGKLVNAKLFPALKGKLGIQTNHELSVIFDVNIGSIAEWVKENVKLSFKIDDKSSIPLGEAGTGIQSAVLLALQQIKNEANKNPAINYLFAIEEPEAFLHPQKQRELYQSIKEKATDNLNYLITTHSPYIVSDTDFMNIGIVRKEGLESKLYTPNIVDDKKGEILNYFNNDINSLVYFADKVIFVEGESDRLIIEEIIKKHYKKKFHNISVIATGGNKNFAPYINLMRAYEGLSIPFLIVTDFDSLTSEADRPIFKGIESAGFNIPNKKKLIDQIDNAVKSGKEEEHRKIALSIKKAIKETGINVFIFPSDVEYSIVTDANLPQTASLLNELKLDSSKADYSKGYDLASIRRHIGSKNIPFAPMDKPPFKRPFIHRKIVDLIDPTRFSIDIKNLISSIEEM</sequence>
<dbReference type="PANTHER" id="PTHR43581">
    <property type="entry name" value="ATP/GTP PHOSPHATASE"/>
    <property type="match status" value="1"/>
</dbReference>
<name>A0AAD0UTH3_9LEPT</name>
<dbReference type="RefSeq" id="WP_123180418.1">
    <property type="nucleotide sequence ID" value="NZ_CP033615.1"/>
</dbReference>
<feature type="domain" description="Endonuclease GajA/Old nuclease/RecF-like AAA" evidence="1">
    <location>
        <begin position="1"/>
        <end position="320"/>
    </location>
</feature>
<evidence type="ECO:0000259" key="2">
    <source>
        <dbReference type="Pfam" id="PF20469"/>
    </source>
</evidence>
<feature type="domain" description="OLD protein-like TOPRIM" evidence="2">
    <location>
        <begin position="367"/>
        <end position="433"/>
    </location>
</feature>
<gene>
    <name evidence="3" type="ORF">EFP84_18815</name>
</gene>
<evidence type="ECO:0000259" key="1">
    <source>
        <dbReference type="Pfam" id="PF13175"/>
    </source>
</evidence>